<evidence type="ECO:0000313" key="7">
    <source>
        <dbReference type="EMBL" id="TBN54793.1"/>
    </source>
</evidence>
<dbReference type="Proteomes" id="UP000291613">
    <property type="component" value="Unassembled WGS sequence"/>
</dbReference>
<evidence type="ECO:0000256" key="3">
    <source>
        <dbReference type="ARBA" id="ARBA00022692"/>
    </source>
</evidence>
<dbReference type="GO" id="GO:0022857">
    <property type="term" value="F:transmembrane transporter activity"/>
    <property type="evidence" value="ECO:0007669"/>
    <property type="project" value="InterPro"/>
</dbReference>
<dbReference type="OrthoDB" id="9809785at2"/>
<dbReference type="EMBL" id="SIUB01000001">
    <property type="protein sequence ID" value="TBN54793.1"/>
    <property type="molecule type" value="Genomic_DNA"/>
</dbReference>
<protein>
    <submittedName>
        <fullName evidence="7">ABC transporter permease</fullName>
    </submittedName>
</protein>
<dbReference type="Pfam" id="PF02653">
    <property type="entry name" value="BPD_transp_2"/>
    <property type="match status" value="1"/>
</dbReference>
<dbReference type="PANTHER" id="PTHR47089">
    <property type="entry name" value="ABC TRANSPORTER, PERMEASE PROTEIN"/>
    <property type="match status" value="1"/>
</dbReference>
<sequence length="370" mass="39086">MFKLVPRKEPLNAMLYATPFIALLLTIVAGFALFSALGKDPAQAMYLIFIKPLTSYNSLAELLVKGAPLILIATGLAIGFRAGVWNIGAEGQFTIGAITGGSVALAFYPDGGFWLLPLMALAGALGGMAWAAIPALLRTRFNASEILVSLMLVYVATLLLSLLVHGPLRDPEGFNFPESRLFQDSALLPNLLDGTRANVGFLVALVAVGAAYIYIERLIFGFQVKVMGQAPRAARYAGFSERRIVWSSFMISGGLAGMAGLFEAAGPVGQLVPSLPVGYGFTAIIVAFLGRLHPVGILFAGMLMALTYIGGETAQIEMSLPSATTSVFQGMLLFFLLGADVLVNFRLARAGKPLVATKPAAQSPALEPAE</sequence>
<feature type="transmembrane region" description="Helical" evidence="6">
    <location>
        <begin position="62"/>
        <end position="80"/>
    </location>
</feature>
<evidence type="ECO:0000256" key="2">
    <source>
        <dbReference type="ARBA" id="ARBA00022475"/>
    </source>
</evidence>
<dbReference type="CDD" id="cd06580">
    <property type="entry name" value="TM_PBP1_transp_TpRbsC_like"/>
    <property type="match status" value="1"/>
</dbReference>
<dbReference type="PANTHER" id="PTHR47089:SF1">
    <property type="entry name" value="GUANOSINE ABC TRANSPORTER PERMEASE PROTEIN NUPP"/>
    <property type="match status" value="1"/>
</dbReference>
<dbReference type="RefSeq" id="WP_131001046.1">
    <property type="nucleotide sequence ID" value="NZ_JBHSZR010000002.1"/>
</dbReference>
<accession>A0A4Q9GKH2</accession>
<dbReference type="GO" id="GO:0005886">
    <property type="term" value="C:plasma membrane"/>
    <property type="evidence" value="ECO:0007669"/>
    <property type="project" value="UniProtKB-SubCell"/>
</dbReference>
<feature type="transmembrane region" description="Helical" evidence="6">
    <location>
        <begin position="244"/>
        <end position="262"/>
    </location>
</feature>
<evidence type="ECO:0000256" key="5">
    <source>
        <dbReference type="ARBA" id="ARBA00023136"/>
    </source>
</evidence>
<keyword evidence="4 6" id="KW-1133">Transmembrane helix</keyword>
<feature type="transmembrane region" description="Helical" evidence="6">
    <location>
        <begin position="197"/>
        <end position="215"/>
    </location>
</feature>
<feature type="transmembrane region" description="Helical" evidence="6">
    <location>
        <begin position="268"/>
        <end position="288"/>
    </location>
</feature>
<proteinExistence type="predicted"/>
<evidence type="ECO:0000256" key="4">
    <source>
        <dbReference type="ARBA" id="ARBA00022989"/>
    </source>
</evidence>
<organism evidence="7 8">
    <name type="scientific">Hansschlegelia quercus</name>
    <dbReference type="NCBI Taxonomy" id="2528245"/>
    <lineage>
        <taxon>Bacteria</taxon>
        <taxon>Pseudomonadati</taxon>
        <taxon>Pseudomonadota</taxon>
        <taxon>Alphaproteobacteria</taxon>
        <taxon>Hyphomicrobiales</taxon>
        <taxon>Methylopilaceae</taxon>
        <taxon>Hansschlegelia</taxon>
    </lineage>
</organism>
<feature type="transmembrane region" description="Helical" evidence="6">
    <location>
        <begin position="323"/>
        <end position="343"/>
    </location>
</feature>
<keyword evidence="8" id="KW-1185">Reference proteome</keyword>
<evidence type="ECO:0000256" key="6">
    <source>
        <dbReference type="SAM" id="Phobius"/>
    </source>
</evidence>
<gene>
    <name evidence="7" type="ORF">EYR15_01090</name>
</gene>
<feature type="transmembrane region" description="Helical" evidence="6">
    <location>
        <begin position="114"/>
        <end position="137"/>
    </location>
</feature>
<comment type="caution">
    <text evidence="7">The sequence shown here is derived from an EMBL/GenBank/DDBJ whole genome shotgun (WGS) entry which is preliminary data.</text>
</comment>
<evidence type="ECO:0000256" key="1">
    <source>
        <dbReference type="ARBA" id="ARBA00004651"/>
    </source>
</evidence>
<keyword evidence="5 6" id="KW-0472">Membrane</keyword>
<evidence type="ECO:0000313" key="8">
    <source>
        <dbReference type="Proteomes" id="UP000291613"/>
    </source>
</evidence>
<keyword evidence="3 6" id="KW-0812">Transmembrane</keyword>
<comment type="subcellular location">
    <subcellularLocation>
        <location evidence="1">Cell membrane</location>
        <topology evidence="1">Multi-pass membrane protein</topology>
    </subcellularLocation>
</comment>
<dbReference type="AlphaFoldDB" id="A0A4Q9GKH2"/>
<keyword evidence="2" id="KW-1003">Cell membrane</keyword>
<reference evidence="7 8" key="1">
    <citation type="submission" date="2019-02" db="EMBL/GenBank/DDBJ databases">
        <title>Hansschlegelia quercus sp. nov., a novel methylotrophic bacterium from buds of oak (Quercus robur L.).</title>
        <authorList>
            <person name="Agafonova N.V."/>
            <person name="Kaparullina E.N."/>
            <person name="Grouzdev D.S."/>
            <person name="Doronina N.V."/>
        </authorList>
    </citation>
    <scope>NUCLEOTIDE SEQUENCE [LARGE SCALE GENOMIC DNA]</scope>
    <source>
        <strain evidence="7 8">Dub</strain>
    </source>
</reference>
<dbReference type="InterPro" id="IPR001851">
    <property type="entry name" value="ABC_transp_permease"/>
</dbReference>
<feature type="transmembrane region" description="Helical" evidence="6">
    <location>
        <begin position="295"/>
        <end position="311"/>
    </location>
</feature>
<name>A0A4Q9GKH2_9HYPH</name>
<feature type="transmembrane region" description="Helical" evidence="6">
    <location>
        <begin position="146"/>
        <end position="168"/>
    </location>
</feature>